<name>A0ABR4F2J3_9PEZI</name>
<evidence type="ECO:0000313" key="2">
    <source>
        <dbReference type="EMBL" id="KAL2288902.1"/>
    </source>
</evidence>
<dbReference type="Proteomes" id="UP001600888">
    <property type="component" value="Unassembled WGS sequence"/>
</dbReference>
<reference evidence="2 3" key="1">
    <citation type="submission" date="2024-03" db="EMBL/GenBank/DDBJ databases">
        <title>A high-quality draft genome sequence of Diaporthe vaccinii, a causative agent of upright dieback and viscid rot disease in cranberry plants.</title>
        <authorList>
            <person name="Sarrasin M."/>
            <person name="Lang B.F."/>
            <person name="Burger G."/>
        </authorList>
    </citation>
    <scope>NUCLEOTIDE SEQUENCE [LARGE SCALE GENOMIC DNA]</scope>
    <source>
        <strain evidence="2 3">IS7</strain>
    </source>
</reference>
<protein>
    <recommendedName>
        <fullName evidence="4">RING-type domain-containing protein</fullName>
    </recommendedName>
</protein>
<evidence type="ECO:0000313" key="3">
    <source>
        <dbReference type="Proteomes" id="UP001600888"/>
    </source>
</evidence>
<dbReference type="EMBL" id="JBAWTH010000014">
    <property type="protein sequence ID" value="KAL2288902.1"/>
    <property type="molecule type" value="Genomic_DNA"/>
</dbReference>
<accession>A0ABR4F2J3</accession>
<evidence type="ECO:0008006" key="4">
    <source>
        <dbReference type="Google" id="ProtNLM"/>
    </source>
</evidence>
<proteinExistence type="predicted"/>
<comment type="caution">
    <text evidence="2">The sequence shown here is derived from an EMBL/GenBank/DDBJ whole genome shotgun (WGS) entry which is preliminary data.</text>
</comment>
<organism evidence="2 3">
    <name type="scientific">Diaporthe vaccinii</name>
    <dbReference type="NCBI Taxonomy" id="105482"/>
    <lineage>
        <taxon>Eukaryota</taxon>
        <taxon>Fungi</taxon>
        <taxon>Dikarya</taxon>
        <taxon>Ascomycota</taxon>
        <taxon>Pezizomycotina</taxon>
        <taxon>Sordariomycetes</taxon>
        <taxon>Sordariomycetidae</taxon>
        <taxon>Diaporthales</taxon>
        <taxon>Diaporthaceae</taxon>
        <taxon>Diaporthe</taxon>
        <taxon>Diaporthe eres species complex</taxon>
    </lineage>
</organism>
<evidence type="ECO:0000256" key="1">
    <source>
        <dbReference type="SAM" id="MobiDB-lite"/>
    </source>
</evidence>
<feature type="region of interest" description="Disordered" evidence="1">
    <location>
        <begin position="153"/>
        <end position="176"/>
    </location>
</feature>
<gene>
    <name evidence="2" type="ORF">FJTKL_02796</name>
</gene>
<keyword evidence="3" id="KW-1185">Reference proteome</keyword>
<sequence length="274" mass="31333">MCELSYTSYKNCGCARVHATLPCPMAFFSYTPKCEPKNYIQREEVEGDCPECKPAFDNKSGLKPRITLNYTRKTPRPIMQEVHQVQLKGTFAEIDQQHNQFRHLDQQARENHKCQLFLDWLDDPEHKGPREGGLDECDIAWCQEKRDIARASRAGQEDHMGKITQSPPPAPSTTTTQVISVPVRGEYTLMARHHVLTASQRRALCRLGHDNIRRLSVVSRLHHNHSDTSSDECTLMARRHTLSESQRAALDRAGRGHIRKLSVVGPRRRPQPCH</sequence>